<evidence type="ECO:0000313" key="4">
    <source>
        <dbReference type="EMBL" id="GAA5341872.1"/>
    </source>
</evidence>
<reference evidence="4 5" key="1">
    <citation type="submission" date="2024-02" db="EMBL/GenBank/DDBJ databases">
        <title>Characterization of antibiotic resistant novel bacterial strains and their environmental applications.</title>
        <authorList>
            <person name="Manzoor S."/>
            <person name="Abbas S."/>
            <person name="Arshad M."/>
            <person name="Li W.J."/>
            <person name="Ahmed I."/>
        </authorList>
    </citation>
    <scope>NUCLEOTIDE SEQUENCE [LARGE SCALE GENOMIC DNA]</scope>
    <source>
        <strain evidence="4 5">KACC 15558</strain>
    </source>
</reference>
<proteinExistence type="predicted"/>
<evidence type="ECO:0000259" key="3">
    <source>
        <dbReference type="Pfam" id="PF26572"/>
    </source>
</evidence>
<feature type="region of interest" description="Disordered" evidence="1">
    <location>
        <begin position="190"/>
        <end position="256"/>
    </location>
</feature>
<accession>A0ABP9U3R2</accession>
<sequence length="256" mass="26159">MTTVEIADEKTMRDLTAFTSLAHRLDRDGAMRLQVVSNVLVLTVAPLFPHGIGDSTPLVLAMRMQRLERPELDGLDEVVPLSALTDRFARAENGSTLPLPPTTALVSWAGIAPPRGPWERTDTIDAGLLRSTAEAGIAEVGAGTPDGAGSHAVKALRARVWSRPVEAVGGTAIPSGLAFAAEGLRFLPQGTGPGTAGSGSASSGSAGEGSTGEGSASSGSVDEGSADPRTEVAVMESSGWMRLVTPGGHLLTRSAG</sequence>
<gene>
    <name evidence="4" type="ORF">KACC15558_29130</name>
</gene>
<dbReference type="Proteomes" id="UP001498935">
    <property type="component" value="Unassembled WGS sequence"/>
</dbReference>
<dbReference type="RefSeq" id="WP_342038797.1">
    <property type="nucleotide sequence ID" value="NZ_BAABBK010000012.1"/>
</dbReference>
<evidence type="ECO:0000313" key="5">
    <source>
        <dbReference type="Proteomes" id="UP001498935"/>
    </source>
</evidence>
<feature type="domain" description="DUF8010" evidence="2">
    <location>
        <begin position="3"/>
        <end position="105"/>
    </location>
</feature>
<dbReference type="Pfam" id="PF26035">
    <property type="entry name" value="DUF8010"/>
    <property type="match status" value="1"/>
</dbReference>
<keyword evidence="5" id="KW-1185">Reference proteome</keyword>
<name>A0ABP9U3R2_9MICO</name>
<organism evidence="4 5">
    <name type="scientific">Brevibacterium ammoniilyticum</name>
    <dbReference type="NCBI Taxonomy" id="1046555"/>
    <lineage>
        <taxon>Bacteria</taxon>
        <taxon>Bacillati</taxon>
        <taxon>Actinomycetota</taxon>
        <taxon>Actinomycetes</taxon>
        <taxon>Micrococcales</taxon>
        <taxon>Brevibacteriaceae</taxon>
        <taxon>Brevibacterium</taxon>
    </lineage>
</organism>
<protein>
    <submittedName>
        <fullName evidence="4">Uncharacterized protein</fullName>
    </submittedName>
</protein>
<dbReference type="EMBL" id="BAABNP010000014">
    <property type="protein sequence ID" value="GAA5341872.1"/>
    <property type="molecule type" value="Genomic_DNA"/>
</dbReference>
<evidence type="ECO:0000259" key="2">
    <source>
        <dbReference type="Pfam" id="PF26035"/>
    </source>
</evidence>
<dbReference type="InterPro" id="IPR058498">
    <property type="entry name" value="DUF8185"/>
</dbReference>
<dbReference type="InterPro" id="IPR058323">
    <property type="entry name" value="DUF8010"/>
</dbReference>
<evidence type="ECO:0000256" key="1">
    <source>
        <dbReference type="SAM" id="MobiDB-lite"/>
    </source>
</evidence>
<dbReference type="Pfam" id="PF26572">
    <property type="entry name" value="DUF8185"/>
    <property type="match status" value="1"/>
</dbReference>
<feature type="domain" description="DUF8185" evidence="3">
    <location>
        <begin position="113"/>
        <end position="255"/>
    </location>
</feature>
<comment type="caution">
    <text evidence="4">The sequence shown here is derived from an EMBL/GenBank/DDBJ whole genome shotgun (WGS) entry which is preliminary data.</text>
</comment>